<sequence length="280" mass="31364">MVYQLSKSNHIWQESVSVNVTKQKHNFNCMKNKLLLIATFLVFTAGLASAQTDSTVRMFKHGMAIYAEIGLLPNNRVIRDHLSRLQIKPFENVMASLVLARRTESDKWFSEGRIILMNSTNYTTDKDQKKAYLSGIGIGTDGGPKLVNTSRWNVTIPLGVDLMLYRMNIKSNANATLGQVVSNPSSFQAVKLFTGNVNLHGGIGVDYKMNVMPKINDKVYLSAKATYHQPLLGKRKWRGENVTISDLSYLKVNQVYIQIGAVFFPKPGRDKKWGGMHGGH</sequence>
<protein>
    <recommendedName>
        <fullName evidence="4">Outer membrane protein beta-barrel domain-containing protein</fullName>
    </recommendedName>
</protein>
<reference evidence="2 3" key="1">
    <citation type="submission" date="2021-04" db="EMBL/GenBank/DDBJ databases">
        <authorList>
            <person name="Rodrigo-Torres L."/>
            <person name="Arahal R. D."/>
            <person name="Lucena T."/>
        </authorList>
    </citation>
    <scope>NUCLEOTIDE SEQUENCE [LARGE SCALE GENOMIC DNA]</scope>
    <source>
        <strain evidence="2 3">CECT 9623</strain>
    </source>
</reference>
<evidence type="ECO:0008006" key="4">
    <source>
        <dbReference type="Google" id="ProtNLM"/>
    </source>
</evidence>
<gene>
    <name evidence="2" type="ORF">DYBT9623_00959</name>
</gene>
<keyword evidence="1" id="KW-0732">Signal</keyword>
<feature type="chain" id="PRO_5046496644" description="Outer membrane protein beta-barrel domain-containing protein" evidence="1">
    <location>
        <begin position="51"/>
        <end position="280"/>
    </location>
</feature>
<comment type="caution">
    <text evidence="2">The sequence shown here is derived from an EMBL/GenBank/DDBJ whole genome shotgun (WGS) entry which is preliminary data.</text>
</comment>
<evidence type="ECO:0000313" key="2">
    <source>
        <dbReference type="EMBL" id="CAG5068230.1"/>
    </source>
</evidence>
<accession>A0ABM8ULE7</accession>
<feature type="signal peptide" evidence="1">
    <location>
        <begin position="1"/>
        <end position="50"/>
    </location>
</feature>
<dbReference type="EMBL" id="CAJRAU010000001">
    <property type="protein sequence ID" value="CAG5068230.1"/>
    <property type="molecule type" value="Genomic_DNA"/>
</dbReference>
<keyword evidence="3" id="KW-1185">Reference proteome</keyword>
<evidence type="ECO:0000313" key="3">
    <source>
        <dbReference type="Proteomes" id="UP000679725"/>
    </source>
</evidence>
<name>A0ABM8ULE7_9BACT</name>
<dbReference type="Proteomes" id="UP000679725">
    <property type="component" value="Unassembled WGS sequence"/>
</dbReference>
<organism evidence="2 3">
    <name type="scientific">Dyadobacter linearis</name>
    <dbReference type="NCBI Taxonomy" id="2823330"/>
    <lineage>
        <taxon>Bacteria</taxon>
        <taxon>Pseudomonadati</taxon>
        <taxon>Bacteroidota</taxon>
        <taxon>Cytophagia</taxon>
        <taxon>Cytophagales</taxon>
        <taxon>Spirosomataceae</taxon>
        <taxon>Dyadobacter</taxon>
    </lineage>
</organism>
<evidence type="ECO:0000256" key="1">
    <source>
        <dbReference type="SAM" id="SignalP"/>
    </source>
</evidence>
<proteinExistence type="predicted"/>